<feature type="zinc finger region" description="dksA C4-type" evidence="4">
    <location>
        <begin position="83"/>
        <end position="107"/>
    </location>
</feature>
<evidence type="ECO:0000259" key="6">
    <source>
        <dbReference type="Pfam" id="PF01258"/>
    </source>
</evidence>
<accession>A0A9W6UYN5</accession>
<protein>
    <submittedName>
        <fullName evidence="7">Molecular chaperone DnaK</fullName>
    </submittedName>
</protein>
<proteinExistence type="predicted"/>
<evidence type="ECO:0000256" key="3">
    <source>
        <dbReference type="ARBA" id="ARBA00022833"/>
    </source>
</evidence>
<evidence type="ECO:0000313" key="8">
    <source>
        <dbReference type="Proteomes" id="UP001165124"/>
    </source>
</evidence>
<organism evidence="7 8">
    <name type="scientific">Actinomadura rubrobrunea</name>
    <dbReference type="NCBI Taxonomy" id="115335"/>
    <lineage>
        <taxon>Bacteria</taxon>
        <taxon>Bacillati</taxon>
        <taxon>Actinomycetota</taxon>
        <taxon>Actinomycetes</taxon>
        <taxon>Streptosporangiales</taxon>
        <taxon>Thermomonosporaceae</taxon>
        <taxon>Actinomadura</taxon>
    </lineage>
</organism>
<feature type="region of interest" description="Disordered" evidence="5">
    <location>
        <begin position="1"/>
        <end position="31"/>
    </location>
</feature>
<feature type="domain" description="Zinc finger DksA/TraR C4-type" evidence="6">
    <location>
        <begin position="78"/>
        <end position="113"/>
    </location>
</feature>
<evidence type="ECO:0000256" key="2">
    <source>
        <dbReference type="ARBA" id="ARBA00022771"/>
    </source>
</evidence>
<dbReference type="GO" id="GO:0008270">
    <property type="term" value="F:zinc ion binding"/>
    <property type="evidence" value="ECO:0007669"/>
    <property type="project" value="UniProtKB-KW"/>
</dbReference>
<dbReference type="AlphaFoldDB" id="A0A9W6UYN5"/>
<dbReference type="Gene3D" id="1.20.120.910">
    <property type="entry name" value="DksA, coiled-coil domain"/>
    <property type="match status" value="1"/>
</dbReference>
<dbReference type="PANTHER" id="PTHR33823">
    <property type="entry name" value="RNA POLYMERASE-BINDING TRANSCRIPTION FACTOR DKSA-RELATED"/>
    <property type="match status" value="1"/>
</dbReference>
<dbReference type="RefSeq" id="WP_083951297.1">
    <property type="nucleotide sequence ID" value="NZ_BSRZ01000014.1"/>
</dbReference>
<name>A0A9W6UYN5_9ACTN</name>
<dbReference type="InterPro" id="IPR000962">
    <property type="entry name" value="Znf_DskA_TraR"/>
</dbReference>
<keyword evidence="8" id="KW-1185">Reference proteome</keyword>
<keyword evidence="2" id="KW-0863">Zinc-finger</keyword>
<evidence type="ECO:0000256" key="5">
    <source>
        <dbReference type="SAM" id="MobiDB-lite"/>
    </source>
</evidence>
<dbReference type="EMBL" id="BSRZ01000014">
    <property type="protein sequence ID" value="GLW66437.1"/>
    <property type="molecule type" value="Genomic_DNA"/>
</dbReference>
<evidence type="ECO:0000256" key="4">
    <source>
        <dbReference type="PROSITE-ProRule" id="PRU00510"/>
    </source>
</evidence>
<dbReference type="Pfam" id="PF01258">
    <property type="entry name" value="zf-dskA_traR"/>
    <property type="match status" value="1"/>
</dbReference>
<evidence type="ECO:0000313" key="7">
    <source>
        <dbReference type="EMBL" id="GLW66437.1"/>
    </source>
</evidence>
<dbReference type="PROSITE" id="PS51128">
    <property type="entry name" value="ZF_DKSA_2"/>
    <property type="match status" value="1"/>
</dbReference>
<keyword evidence="1" id="KW-0479">Metal-binding</keyword>
<gene>
    <name evidence="7" type="ORF">Arub01_46810</name>
</gene>
<comment type="caution">
    <text evidence="7">The sequence shown here is derived from an EMBL/GenBank/DDBJ whole genome shotgun (WGS) entry which is preliminary data.</text>
</comment>
<dbReference type="SUPFAM" id="SSF57716">
    <property type="entry name" value="Glucocorticoid receptor-like (DNA-binding domain)"/>
    <property type="match status" value="1"/>
</dbReference>
<sequence length="116" mass="12647">MTVSGAARGAASGYEPGGAAARMARERLEHERRTRTAQLVIAEYEAGNRADEAAVARGDRLRRSLEDIEAALARLDAGTYGICQDCGTKIPADRLEILPFARCCVPCQERHQRTEC</sequence>
<dbReference type="PANTHER" id="PTHR33823:SF4">
    <property type="entry name" value="GENERAL STRESS PROTEIN 16O"/>
    <property type="match status" value="1"/>
</dbReference>
<evidence type="ECO:0000256" key="1">
    <source>
        <dbReference type="ARBA" id="ARBA00022723"/>
    </source>
</evidence>
<dbReference type="Proteomes" id="UP001165124">
    <property type="component" value="Unassembled WGS sequence"/>
</dbReference>
<keyword evidence="3" id="KW-0862">Zinc</keyword>
<reference evidence="7" key="1">
    <citation type="submission" date="2023-02" db="EMBL/GenBank/DDBJ databases">
        <title>Actinomadura rubrobrunea NBRC 14622.</title>
        <authorList>
            <person name="Ichikawa N."/>
            <person name="Sato H."/>
            <person name="Tonouchi N."/>
        </authorList>
    </citation>
    <scope>NUCLEOTIDE SEQUENCE</scope>
    <source>
        <strain evidence="7">NBRC 14622</strain>
    </source>
</reference>